<keyword evidence="4" id="KW-0201">Cytochrome c-type biogenesis</keyword>
<dbReference type="PANTHER" id="PTHR32234:SF0">
    <property type="entry name" value="THIOL:DISULFIDE INTERCHANGE PROTEIN DSBD"/>
    <property type="match status" value="1"/>
</dbReference>
<dbReference type="GO" id="GO:0005886">
    <property type="term" value="C:plasma membrane"/>
    <property type="evidence" value="ECO:0007669"/>
    <property type="project" value="UniProtKB-SubCell"/>
</dbReference>
<keyword evidence="3 7" id="KW-0812">Transmembrane</keyword>
<dbReference type="InterPro" id="IPR036249">
    <property type="entry name" value="Thioredoxin-like_sf"/>
</dbReference>
<dbReference type="AlphaFoldDB" id="A0A7M1B4A6"/>
<comment type="subcellular location">
    <subcellularLocation>
        <location evidence="1">Cell membrane</location>
        <topology evidence="1">Multi-pass membrane protein</topology>
    </subcellularLocation>
</comment>
<evidence type="ECO:0000256" key="1">
    <source>
        <dbReference type="ARBA" id="ARBA00004651"/>
    </source>
</evidence>
<organism evidence="9 10">
    <name type="scientific">Sulfurimonas sediminis</name>
    <dbReference type="NCBI Taxonomy" id="2590020"/>
    <lineage>
        <taxon>Bacteria</taxon>
        <taxon>Pseudomonadati</taxon>
        <taxon>Campylobacterota</taxon>
        <taxon>Epsilonproteobacteria</taxon>
        <taxon>Campylobacterales</taxon>
        <taxon>Sulfurimonadaceae</taxon>
        <taxon>Sulfurimonas</taxon>
    </lineage>
</organism>
<dbReference type="InterPro" id="IPR013766">
    <property type="entry name" value="Thioredoxin_domain"/>
</dbReference>
<evidence type="ECO:0000313" key="9">
    <source>
        <dbReference type="EMBL" id="QOP44561.1"/>
    </source>
</evidence>
<dbReference type="Pfam" id="PF02683">
    <property type="entry name" value="DsbD_TM"/>
    <property type="match status" value="1"/>
</dbReference>
<feature type="transmembrane region" description="Helical" evidence="7">
    <location>
        <begin position="108"/>
        <end position="131"/>
    </location>
</feature>
<evidence type="ECO:0000256" key="5">
    <source>
        <dbReference type="ARBA" id="ARBA00022989"/>
    </source>
</evidence>
<dbReference type="GO" id="GO:0015035">
    <property type="term" value="F:protein-disulfide reductase activity"/>
    <property type="evidence" value="ECO:0007669"/>
    <property type="project" value="TreeGrafter"/>
</dbReference>
<feature type="domain" description="Thioredoxin" evidence="8">
    <location>
        <begin position="318"/>
        <end position="453"/>
    </location>
</feature>
<protein>
    <submittedName>
        <fullName evidence="9">DUF255 domain-containing protein</fullName>
    </submittedName>
</protein>
<dbReference type="Proteomes" id="UP000593719">
    <property type="component" value="Chromosome"/>
</dbReference>
<keyword evidence="5 7" id="KW-1133">Transmembrane helix</keyword>
<dbReference type="RefSeq" id="WP_193150688.1">
    <property type="nucleotide sequence ID" value="NZ_CP041235.1"/>
</dbReference>
<dbReference type="Gene3D" id="3.40.30.10">
    <property type="entry name" value="Glutaredoxin"/>
    <property type="match status" value="1"/>
</dbReference>
<feature type="transmembrane region" description="Helical" evidence="7">
    <location>
        <begin position="282"/>
        <end position="303"/>
    </location>
</feature>
<dbReference type="Pfam" id="PF13899">
    <property type="entry name" value="Thioredoxin_7"/>
    <property type="match status" value="1"/>
</dbReference>
<feature type="transmembrane region" description="Helical" evidence="7">
    <location>
        <begin position="73"/>
        <end position="96"/>
    </location>
</feature>
<dbReference type="GO" id="GO:0045454">
    <property type="term" value="P:cell redox homeostasis"/>
    <property type="evidence" value="ECO:0007669"/>
    <property type="project" value="TreeGrafter"/>
</dbReference>
<keyword evidence="6 7" id="KW-0472">Membrane</keyword>
<evidence type="ECO:0000256" key="4">
    <source>
        <dbReference type="ARBA" id="ARBA00022748"/>
    </source>
</evidence>
<feature type="transmembrane region" description="Helical" evidence="7">
    <location>
        <begin position="195"/>
        <end position="217"/>
    </location>
</feature>
<dbReference type="GO" id="GO:0017004">
    <property type="term" value="P:cytochrome complex assembly"/>
    <property type="evidence" value="ECO:0007669"/>
    <property type="project" value="UniProtKB-KW"/>
</dbReference>
<evidence type="ECO:0000256" key="6">
    <source>
        <dbReference type="ARBA" id="ARBA00023136"/>
    </source>
</evidence>
<dbReference type="EMBL" id="CP041235">
    <property type="protein sequence ID" value="QOP44561.1"/>
    <property type="molecule type" value="Genomic_DNA"/>
</dbReference>
<proteinExistence type="predicted"/>
<evidence type="ECO:0000259" key="8">
    <source>
        <dbReference type="PROSITE" id="PS51352"/>
    </source>
</evidence>
<evidence type="ECO:0000313" key="10">
    <source>
        <dbReference type="Proteomes" id="UP000593719"/>
    </source>
</evidence>
<accession>A0A7M1B4A6</accession>
<feature type="transmembrane region" description="Helical" evidence="7">
    <location>
        <begin position="229"/>
        <end position="246"/>
    </location>
</feature>
<dbReference type="SUPFAM" id="SSF52833">
    <property type="entry name" value="Thioredoxin-like"/>
    <property type="match status" value="1"/>
</dbReference>
<name>A0A7M1B4A6_9BACT</name>
<feature type="transmembrane region" description="Helical" evidence="7">
    <location>
        <begin position="33"/>
        <end position="61"/>
    </location>
</feature>
<evidence type="ECO:0000256" key="3">
    <source>
        <dbReference type="ARBA" id="ARBA00022692"/>
    </source>
</evidence>
<dbReference type="PROSITE" id="PS51352">
    <property type="entry name" value="THIOREDOXIN_2"/>
    <property type="match status" value="1"/>
</dbReference>
<keyword evidence="2" id="KW-1003">Cell membrane</keyword>
<feature type="transmembrane region" description="Helical" evidence="7">
    <location>
        <begin position="152"/>
        <end position="183"/>
    </location>
</feature>
<reference evidence="9 10" key="1">
    <citation type="submission" date="2019-06" db="EMBL/GenBank/DDBJ databases">
        <title>Sulfurimonas gotlandica sp. nov., a chemoautotrophic and psychrotolerant epsilonproteobacterium isolated from a pelagic redoxcline, and an emended description of the genus Sulfurimonas.</title>
        <authorList>
            <person name="Wang S."/>
            <person name="Jiang L."/>
            <person name="Shao Z."/>
        </authorList>
    </citation>
    <scope>NUCLEOTIDE SEQUENCE [LARGE SCALE GENOMIC DNA]</scope>
    <source>
        <strain evidence="9 10">S2-6</strain>
    </source>
</reference>
<keyword evidence="10" id="KW-1185">Reference proteome</keyword>
<gene>
    <name evidence="9" type="ORF">FJR45_11665</name>
</gene>
<feature type="transmembrane region" description="Helical" evidence="7">
    <location>
        <begin position="252"/>
        <end position="270"/>
    </location>
</feature>
<dbReference type="InterPro" id="IPR003834">
    <property type="entry name" value="Cyt_c_assmbl_TM_dom"/>
</dbReference>
<sequence>MRKKIILLFLFLATIPLFGAAESLQTNTLMGLLLGAFGAGLLLTFTPCVLPMIPILSSIIAGQGEKLTKKNGFLLSVAYVLGTALTYTLMGALAGATGEQLQSYFQNIWAIGIMSFIFFLLALSMFGFFNLQMPSFIQSKLDNQTRNIKGGTFFAVFLLGLLSALILGACVSPVIISFLSVAIAQANPVLGAEMMFALSLGMGVPLLLVGLGAGYLIPKAGAWMDYVKYFFGILLLGVAVSIFSELELFSALYLWGVYFIVIGAFIYPYSTADDSFTLWQRFLTTLAILCLVWGTISLTGASMGHDNIYMPLKSNAVQQATSSVQAVTKTPSLFTEVPNLKAMDAKLAEAKQTDKPVFVYFHSKYCKVCKKLDETTFKDPKIIEILNNKYIALVVDLSDKSNEDTLAIKEKYGVFGYPAFLLIDSDTTPQTNTIHYGYEGAQELFDVLDLNAE</sequence>
<dbReference type="PANTHER" id="PTHR32234">
    <property type="entry name" value="THIOL:DISULFIDE INTERCHANGE PROTEIN DSBD"/>
    <property type="match status" value="1"/>
</dbReference>
<dbReference type="KEGG" id="ssei:FJR45_11665"/>
<evidence type="ECO:0000256" key="7">
    <source>
        <dbReference type="SAM" id="Phobius"/>
    </source>
</evidence>
<evidence type="ECO:0000256" key="2">
    <source>
        <dbReference type="ARBA" id="ARBA00022475"/>
    </source>
</evidence>